<proteinExistence type="predicted"/>
<evidence type="ECO:0000313" key="2">
    <source>
        <dbReference type="EMBL" id="MFD2705744.1"/>
    </source>
</evidence>
<reference evidence="3" key="1">
    <citation type="journal article" date="2019" name="Int. J. Syst. Evol. Microbiol.">
        <title>The Global Catalogue of Microorganisms (GCM) 10K type strain sequencing project: providing services to taxonomists for standard genome sequencing and annotation.</title>
        <authorList>
            <consortium name="The Broad Institute Genomics Platform"/>
            <consortium name="The Broad Institute Genome Sequencing Center for Infectious Disease"/>
            <person name="Wu L."/>
            <person name="Ma J."/>
        </authorList>
    </citation>
    <scope>NUCLEOTIDE SEQUENCE [LARGE SCALE GENOMIC DNA]</scope>
    <source>
        <strain evidence="3">KCTC 33792</strain>
    </source>
</reference>
<evidence type="ECO:0000256" key="1">
    <source>
        <dbReference type="SAM" id="Phobius"/>
    </source>
</evidence>
<keyword evidence="1" id="KW-0472">Membrane</keyword>
<accession>A0ABW5T196</accession>
<gene>
    <name evidence="2" type="ORF">ACFSUB_09695</name>
</gene>
<keyword evidence="1" id="KW-1133">Transmembrane helix</keyword>
<protein>
    <submittedName>
        <fullName evidence="2">Uncharacterized protein</fullName>
    </submittedName>
</protein>
<feature type="transmembrane region" description="Helical" evidence="1">
    <location>
        <begin position="92"/>
        <end position="114"/>
    </location>
</feature>
<evidence type="ECO:0000313" key="3">
    <source>
        <dbReference type="Proteomes" id="UP001597520"/>
    </source>
</evidence>
<comment type="caution">
    <text evidence="2">The sequence shown here is derived from an EMBL/GenBank/DDBJ whole genome shotgun (WGS) entry which is preliminary data.</text>
</comment>
<organism evidence="2 3">
    <name type="scientific">Salibacterium lacus</name>
    <dbReference type="NCBI Taxonomy" id="1898109"/>
    <lineage>
        <taxon>Bacteria</taxon>
        <taxon>Bacillati</taxon>
        <taxon>Bacillota</taxon>
        <taxon>Bacilli</taxon>
        <taxon>Bacillales</taxon>
        <taxon>Bacillaceae</taxon>
    </lineage>
</organism>
<feature type="transmembrane region" description="Helical" evidence="1">
    <location>
        <begin position="6"/>
        <end position="25"/>
    </location>
</feature>
<feature type="transmembrane region" description="Helical" evidence="1">
    <location>
        <begin position="37"/>
        <end position="60"/>
    </location>
</feature>
<dbReference type="RefSeq" id="WP_380712979.1">
    <property type="nucleotide sequence ID" value="NZ_JBHUML010000002.1"/>
</dbReference>
<keyword evidence="3" id="KW-1185">Reference proteome</keyword>
<dbReference type="Proteomes" id="UP001597520">
    <property type="component" value="Unassembled WGS sequence"/>
</dbReference>
<sequence>MVSLTGAFLVFMSIGLAAAFIILFFRKEKYRKNPFFVTYILAGLITVNWILYGSGFYTLFPVTGGAFFLPVWFVLCGWGFMGCLLESKNNTNAVAALGSLSLFSTLFGVFLQGLSRM</sequence>
<feature type="transmembrane region" description="Helical" evidence="1">
    <location>
        <begin position="66"/>
        <end position="85"/>
    </location>
</feature>
<keyword evidence="1" id="KW-0812">Transmembrane</keyword>
<dbReference type="EMBL" id="JBHUML010000002">
    <property type="protein sequence ID" value="MFD2705744.1"/>
    <property type="molecule type" value="Genomic_DNA"/>
</dbReference>
<name>A0ABW5T196_9BACI</name>